<proteinExistence type="predicted"/>
<keyword evidence="1" id="KW-1133">Transmembrane helix</keyword>
<organism evidence="2 3">
    <name type="scientific">Hallella seregens ATCC 51272</name>
    <dbReference type="NCBI Taxonomy" id="1336250"/>
    <lineage>
        <taxon>Bacteria</taxon>
        <taxon>Pseudomonadati</taxon>
        <taxon>Bacteroidota</taxon>
        <taxon>Bacteroidia</taxon>
        <taxon>Bacteroidales</taxon>
        <taxon>Prevotellaceae</taxon>
        <taxon>Hallella</taxon>
    </lineage>
</organism>
<keyword evidence="1" id="KW-0812">Transmembrane</keyword>
<dbReference type="RefSeq" id="WP_027951973.1">
    <property type="nucleotide sequence ID" value="NZ_JADU01000009.1"/>
</dbReference>
<dbReference type="Proteomes" id="UP001589688">
    <property type="component" value="Unassembled WGS sequence"/>
</dbReference>
<accession>A0ABV5ZIP7</accession>
<evidence type="ECO:0000256" key="1">
    <source>
        <dbReference type="SAM" id="Phobius"/>
    </source>
</evidence>
<evidence type="ECO:0000313" key="3">
    <source>
        <dbReference type="Proteomes" id="UP001589688"/>
    </source>
</evidence>
<keyword evidence="1" id="KW-0472">Membrane</keyword>
<feature type="transmembrane region" description="Helical" evidence="1">
    <location>
        <begin position="24"/>
        <end position="41"/>
    </location>
</feature>
<comment type="caution">
    <text evidence="2">The sequence shown here is derived from an EMBL/GenBank/DDBJ whole genome shotgun (WGS) entry which is preliminary data.</text>
</comment>
<name>A0ABV5ZIP7_9BACT</name>
<reference evidence="2 3" key="1">
    <citation type="submission" date="2024-09" db="EMBL/GenBank/DDBJ databases">
        <authorList>
            <person name="Sun Q."/>
            <person name="Mori K."/>
        </authorList>
    </citation>
    <scope>NUCLEOTIDE SEQUENCE [LARGE SCALE GENOMIC DNA]</scope>
    <source>
        <strain evidence="2 3">ATCC 51272</strain>
    </source>
</reference>
<gene>
    <name evidence="2" type="ORF">ACFFK8_03080</name>
</gene>
<feature type="transmembrane region" description="Helical" evidence="1">
    <location>
        <begin position="47"/>
        <end position="67"/>
    </location>
</feature>
<evidence type="ECO:0000313" key="2">
    <source>
        <dbReference type="EMBL" id="MFB9896825.1"/>
    </source>
</evidence>
<sequence length="76" mass="8427">MKKMQTIRRGWAAARSWVRRHRRLWGLPLVYAGVALIAVSYAAGLTNYNLCLFVPVALIAAGIAGYVQHEKHGGSY</sequence>
<dbReference type="EMBL" id="JBHLZF010000001">
    <property type="protein sequence ID" value="MFB9896825.1"/>
    <property type="molecule type" value="Genomic_DNA"/>
</dbReference>
<keyword evidence="3" id="KW-1185">Reference proteome</keyword>
<protein>
    <submittedName>
        <fullName evidence="2">Uncharacterized protein</fullName>
    </submittedName>
</protein>